<evidence type="ECO:0000313" key="3">
    <source>
        <dbReference type="EMBL" id="MDQ0457648.1"/>
    </source>
</evidence>
<dbReference type="Proteomes" id="UP001235269">
    <property type="component" value="Unassembled WGS sequence"/>
</dbReference>
<proteinExistence type="predicted"/>
<feature type="domain" description="PilZ" evidence="2">
    <location>
        <begin position="23"/>
        <end position="96"/>
    </location>
</feature>
<dbReference type="SUPFAM" id="SSF141371">
    <property type="entry name" value="PilZ domain-like"/>
    <property type="match status" value="1"/>
</dbReference>
<dbReference type="EMBL" id="JAUSWH010000017">
    <property type="protein sequence ID" value="MDQ0457648.1"/>
    <property type="molecule type" value="Genomic_DNA"/>
</dbReference>
<evidence type="ECO:0000259" key="2">
    <source>
        <dbReference type="Pfam" id="PF07238"/>
    </source>
</evidence>
<accession>A0ABU0IHA5</accession>
<organism evidence="3 4">
    <name type="scientific">Rhizobium paknamense</name>
    <dbReference type="NCBI Taxonomy" id="1206817"/>
    <lineage>
        <taxon>Bacteria</taxon>
        <taxon>Pseudomonadati</taxon>
        <taxon>Pseudomonadota</taxon>
        <taxon>Alphaproteobacteria</taxon>
        <taxon>Hyphomicrobiales</taxon>
        <taxon>Rhizobiaceae</taxon>
        <taxon>Rhizobium/Agrobacterium group</taxon>
        <taxon>Rhizobium</taxon>
    </lineage>
</organism>
<dbReference type="Pfam" id="PF07238">
    <property type="entry name" value="PilZ"/>
    <property type="match status" value="1"/>
</dbReference>
<comment type="caution">
    <text evidence="3">The sequence shown here is derived from an EMBL/GenBank/DDBJ whole genome shotgun (WGS) entry which is preliminary data.</text>
</comment>
<reference evidence="3 4" key="1">
    <citation type="submission" date="2023-07" db="EMBL/GenBank/DDBJ databases">
        <title>Genomic Encyclopedia of Type Strains, Phase IV (KMG-IV): sequencing the most valuable type-strain genomes for metagenomic binning, comparative biology and taxonomic classification.</title>
        <authorList>
            <person name="Goeker M."/>
        </authorList>
    </citation>
    <scope>NUCLEOTIDE SEQUENCE [LARGE SCALE GENOMIC DNA]</scope>
    <source>
        <strain evidence="3 4">DSM 100301</strain>
    </source>
</reference>
<evidence type="ECO:0000313" key="4">
    <source>
        <dbReference type="Proteomes" id="UP001235269"/>
    </source>
</evidence>
<keyword evidence="4" id="KW-1185">Reference proteome</keyword>
<feature type="region of interest" description="Disordered" evidence="1">
    <location>
        <begin position="123"/>
        <end position="142"/>
    </location>
</feature>
<sequence length="142" mass="15904">MVCDQARDSVPPREPTVERPRRTRVLKGGLAAFHEGHSAVPCIVRDLSDTGAKIELDVGWIVPSHFTLFVELDGFKVECEKVWHRGNLYGVRFTGSRVGTNPARRQRIDLCDTTEEVETGIAPAPKQTIDKDPRRPVFGKLK</sequence>
<dbReference type="InterPro" id="IPR009875">
    <property type="entry name" value="PilZ_domain"/>
</dbReference>
<gene>
    <name evidence="3" type="ORF">QO005_004006</name>
</gene>
<protein>
    <recommendedName>
        <fullName evidence="2">PilZ domain-containing protein</fullName>
    </recommendedName>
</protein>
<evidence type="ECO:0000256" key="1">
    <source>
        <dbReference type="SAM" id="MobiDB-lite"/>
    </source>
</evidence>
<dbReference type="RefSeq" id="WP_307159774.1">
    <property type="nucleotide sequence ID" value="NZ_JAUSWH010000017.1"/>
</dbReference>
<name>A0ABU0IHA5_9HYPH</name>